<dbReference type="InterPro" id="IPR032809">
    <property type="entry name" value="Put_HupE_UreJ"/>
</dbReference>
<accession>A0ABS0L5S3</accession>
<feature type="transmembrane region" description="Helical" evidence="1">
    <location>
        <begin position="121"/>
        <end position="144"/>
    </location>
</feature>
<dbReference type="Proteomes" id="UP000601099">
    <property type="component" value="Unassembled WGS sequence"/>
</dbReference>
<dbReference type="Pfam" id="PF13795">
    <property type="entry name" value="HupE_UreJ_2"/>
    <property type="match status" value="1"/>
</dbReference>
<gene>
    <name evidence="2" type="ORF">I5L79_18140</name>
</gene>
<sequence length="215" mass="23545">MLALLLLWLAPRLAAAHVLDQDLSKLSRTDIVSTYVLEGFKHILPLGLDHILFVVSLYLLEPRLKSVLWQATAFTVAHSITLGLSMYGLISPPASIVEPIIALSILFVALENIIVQQLNPWRLVIVFGFGLVHGLGFASALASVGLPRAAFVESLIAFNVGVELGQVTVILLLYALVGRWFAGKAWYKQRIVIPASVVIGLIAAYWTVERVFFTS</sequence>
<keyword evidence="3" id="KW-1185">Reference proteome</keyword>
<protein>
    <submittedName>
        <fullName evidence="2">HupE/UreJ family protein</fullName>
    </submittedName>
</protein>
<name>A0ABS0L5S3_9BACT</name>
<comment type="caution">
    <text evidence="2">The sequence shown here is derived from an EMBL/GenBank/DDBJ whole genome shotgun (WGS) entry which is preliminary data.</text>
</comment>
<dbReference type="EMBL" id="JADWYK010000013">
    <property type="protein sequence ID" value="MBG8555472.1"/>
    <property type="molecule type" value="Genomic_DNA"/>
</dbReference>
<feature type="transmembrane region" description="Helical" evidence="1">
    <location>
        <begin position="156"/>
        <end position="177"/>
    </location>
</feature>
<proteinExistence type="predicted"/>
<keyword evidence="1" id="KW-0472">Membrane</keyword>
<evidence type="ECO:0000256" key="1">
    <source>
        <dbReference type="SAM" id="Phobius"/>
    </source>
</evidence>
<evidence type="ECO:0000313" key="2">
    <source>
        <dbReference type="EMBL" id="MBG8555472.1"/>
    </source>
</evidence>
<reference evidence="2 3" key="1">
    <citation type="submission" date="2020-11" db="EMBL/GenBank/DDBJ databases">
        <title>Hymenobacter sp.</title>
        <authorList>
            <person name="Kim M.K."/>
        </authorList>
    </citation>
    <scope>NUCLEOTIDE SEQUENCE [LARGE SCALE GENOMIC DNA]</scope>
    <source>
        <strain evidence="2 3">BT594</strain>
    </source>
</reference>
<feature type="transmembrane region" description="Helical" evidence="1">
    <location>
        <begin position="96"/>
        <end position="114"/>
    </location>
</feature>
<organism evidence="2 3">
    <name type="scientific">Hymenobacter guriensis</name>
    <dbReference type="NCBI Taxonomy" id="2793065"/>
    <lineage>
        <taxon>Bacteria</taxon>
        <taxon>Pseudomonadati</taxon>
        <taxon>Bacteroidota</taxon>
        <taxon>Cytophagia</taxon>
        <taxon>Cytophagales</taxon>
        <taxon>Hymenobacteraceae</taxon>
        <taxon>Hymenobacter</taxon>
    </lineage>
</organism>
<feature type="transmembrane region" description="Helical" evidence="1">
    <location>
        <begin position="67"/>
        <end position="90"/>
    </location>
</feature>
<keyword evidence="1" id="KW-1133">Transmembrane helix</keyword>
<feature type="transmembrane region" description="Helical" evidence="1">
    <location>
        <begin position="189"/>
        <end position="208"/>
    </location>
</feature>
<evidence type="ECO:0000313" key="3">
    <source>
        <dbReference type="Proteomes" id="UP000601099"/>
    </source>
</evidence>
<feature type="transmembrane region" description="Helical" evidence="1">
    <location>
        <begin position="40"/>
        <end position="60"/>
    </location>
</feature>
<keyword evidence="1" id="KW-0812">Transmembrane</keyword>